<keyword evidence="3" id="KW-1185">Reference proteome</keyword>
<dbReference type="InterPro" id="IPR000685">
    <property type="entry name" value="RuBisCO_lsu_C"/>
</dbReference>
<dbReference type="Gene3D" id="3.30.70.150">
    <property type="entry name" value="RuBisCO large subunit, N-terminal domain"/>
    <property type="match status" value="1"/>
</dbReference>
<dbReference type="InterPro" id="IPR036376">
    <property type="entry name" value="RuBisCO_lsu_C_sf"/>
</dbReference>
<dbReference type="eggNOG" id="COG1850">
    <property type="taxonomic scope" value="Bacteria"/>
</dbReference>
<sequence length="370" mass="40145">MEYRLHGSAADARRRADLLCIDQTVEAADHVIPSGAIRDQLLGRVIQLEVITPDSHRAVLSFPVELLDGTMSALLHMIIGMAGLQGQIRVTDLSLPDAVASRWTRPRYGSRGLRDLLRVPRRPLICAVLKPLGYSPQQLADLAHEFALGEVDLIKDDQSLRDHPFCRFDERIARCAEAIAKASRQTGKRCLYAPHISGPWPSLVEQAAKAMQAGARALLLCPGLIGFDAVASLAQLSSLSLPLLAHPDFLGSHYVTPDSGIAPAMLFGLLPRLAGADVTIYPTYGLNYPISEEDCRQIAAACRRALGGCPPILPTAAGRMTASRIREMVTLYGSDIVFILGSDLRRGPTPIRSACLDFRRLVEAETCSSP</sequence>
<dbReference type="PANTHER" id="PTHR42704:SF17">
    <property type="entry name" value="RIBULOSE BISPHOSPHATE CARBOXYLASE LARGE CHAIN"/>
    <property type="match status" value="1"/>
</dbReference>
<dbReference type="STRING" id="330214.NIDE1881"/>
<dbReference type="Pfam" id="PF00016">
    <property type="entry name" value="RuBisCO_large"/>
    <property type="match status" value="1"/>
</dbReference>
<evidence type="ECO:0000313" key="3">
    <source>
        <dbReference type="Proteomes" id="UP000001660"/>
    </source>
</evidence>
<evidence type="ECO:0000313" key="2">
    <source>
        <dbReference type="EMBL" id="CBK41608.1"/>
    </source>
</evidence>
<dbReference type="PANTHER" id="PTHR42704">
    <property type="entry name" value="RIBULOSE BISPHOSPHATE CARBOXYLASE"/>
    <property type="match status" value="1"/>
</dbReference>
<accession>D8PEE9</accession>
<dbReference type="GO" id="GO:0000287">
    <property type="term" value="F:magnesium ion binding"/>
    <property type="evidence" value="ECO:0007669"/>
    <property type="project" value="InterPro"/>
</dbReference>
<organism evidence="2 3">
    <name type="scientific">Nitrospira defluvii</name>
    <dbReference type="NCBI Taxonomy" id="330214"/>
    <lineage>
        <taxon>Bacteria</taxon>
        <taxon>Pseudomonadati</taxon>
        <taxon>Nitrospirota</taxon>
        <taxon>Nitrospiria</taxon>
        <taxon>Nitrospirales</taxon>
        <taxon>Nitrospiraceae</taxon>
        <taxon>Nitrospira</taxon>
    </lineage>
</organism>
<dbReference type="HOGENOM" id="CLU_031450_3_1_0"/>
<evidence type="ECO:0000259" key="1">
    <source>
        <dbReference type="Pfam" id="PF00016"/>
    </source>
</evidence>
<dbReference type="Proteomes" id="UP000001660">
    <property type="component" value="Chromosome"/>
</dbReference>
<dbReference type="SUPFAM" id="SSF54966">
    <property type="entry name" value="RuBisCO, large subunit, small (N-terminal) domain"/>
    <property type="match status" value="1"/>
</dbReference>
<feature type="domain" description="Ribulose bisphosphate carboxylase large subunit C-terminal" evidence="1">
    <location>
        <begin position="113"/>
        <end position="337"/>
    </location>
</feature>
<dbReference type="GO" id="GO:0016984">
    <property type="term" value="F:ribulose-bisphosphate carboxylase activity"/>
    <property type="evidence" value="ECO:0007669"/>
    <property type="project" value="InterPro"/>
</dbReference>
<dbReference type="InterPro" id="IPR033966">
    <property type="entry name" value="RuBisCO"/>
</dbReference>
<dbReference type="SUPFAM" id="SSF51649">
    <property type="entry name" value="RuBisCo, C-terminal domain"/>
    <property type="match status" value="1"/>
</dbReference>
<proteinExistence type="predicted"/>
<reference evidence="2 3" key="1">
    <citation type="journal article" date="2010" name="Proc. Natl. Acad. Sci. U.S.A.">
        <title>A Nitrospira metagenome illuminates the physiology and evolution of globally important nitrite-oxidizing bacteria.</title>
        <authorList>
            <person name="Lucker S."/>
            <person name="Wagner M."/>
            <person name="Maixner F."/>
            <person name="Pelletier E."/>
            <person name="Koch H."/>
            <person name="Vacherie B."/>
            <person name="Rattei T."/>
            <person name="Sinninghe Damste J."/>
            <person name="Spieck E."/>
            <person name="Le Paslier D."/>
            <person name="Daims H."/>
        </authorList>
    </citation>
    <scope>NUCLEOTIDE SEQUENCE [LARGE SCALE GENOMIC DNA]</scope>
</reference>
<protein>
    <submittedName>
        <fullName evidence="2">Ribulose bisphosphate carboxylase-like protein (RuBisCO type IV-like protein)</fullName>
    </submittedName>
</protein>
<dbReference type="Gene3D" id="3.20.20.110">
    <property type="entry name" value="Ribulose bisphosphate carboxylase, large subunit, C-terminal domain"/>
    <property type="match status" value="1"/>
</dbReference>
<dbReference type="EMBL" id="FP929003">
    <property type="protein sequence ID" value="CBK41608.1"/>
    <property type="molecule type" value="Genomic_DNA"/>
</dbReference>
<dbReference type="AlphaFoldDB" id="D8PEE9"/>
<dbReference type="InterPro" id="IPR036422">
    <property type="entry name" value="RuBisCO_lsu_N_sf"/>
</dbReference>
<dbReference type="KEGG" id="nde:NIDE1881"/>
<dbReference type="GO" id="GO:0015977">
    <property type="term" value="P:carbon fixation"/>
    <property type="evidence" value="ECO:0007669"/>
    <property type="project" value="InterPro"/>
</dbReference>
<gene>
    <name evidence="2" type="primary">rlp</name>
    <name evidence="2" type="ORF">NIDE1881</name>
</gene>
<name>D8PEE9_9BACT</name>